<evidence type="ECO:0000313" key="1">
    <source>
        <dbReference type="EMBL" id="TFI01640.1"/>
    </source>
</evidence>
<reference evidence="1 2" key="1">
    <citation type="submission" date="2019-03" db="EMBL/GenBank/DDBJ databases">
        <title>Reclassification of Micrococcus aloeverae and Micrococcus yunnanensis as later heterotypic synonyms of Micrococcus luteus.</title>
        <authorList>
            <person name="Huang C.-H."/>
        </authorList>
    </citation>
    <scope>NUCLEOTIDE SEQUENCE [LARGE SCALE GENOMIC DNA]</scope>
    <source>
        <strain evidence="1 2">BCRC 12151</strain>
    </source>
</reference>
<organism evidence="1 2">
    <name type="scientific">Micrococcus lylae</name>
    <dbReference type="NCBI Taxonomy" id="1273"/>
    <lineage>
        <taxon>Bacteria</taxon>
        <taxon>Bacillati</taxon>
        <taxon>Actinomycetota</taxon>
        <taxon>Actinomycetes</taxon>
        <taxon>Micrococcales</taxon>
        <taxon>Micrococcaceae</taxon>
        <taxon>Micrococcus</taxon>
    </lineage>
</organism>
<gene>
    <name evidence="1" type="ORF">E4A49_01075</name>
</gene>
<sequence length="652" mass="70863">MAFVVSHGEVRGLARPTTSVPRSLQIAPGYTSDYAAIWRTHGSVRTVTDFLARNIASLGLHLFERAGDADRRRVTDHPLAQLIGRPMPGQYRYAFVEALVQDIAIFDRYLAVKMKGTDSDAPHALVRIPPMIWEPAGDDWTGPTEFLVRGNRGTRTFTRDQVVYIGGYSPAGELGGVPAIESLRSVLAEEHEAALMRAQTFRNGARASGYIERPAGAPPWSAATHARFKAAWRAQYTGSGADVGGTPILEDGMKFTAAQQSAKDLQYIESRKLTRQEVAAAYHIPPPMIGLMETATFASLKEQHKSLYTDTLGPWLQRIQQALAANLLDDFGPEAADMYLEFNIEEKLRGAFEDQAAQLQTSTGAPWLTRNEARAMRNLPAVEGGDELVVPLNVLTGGQASPTDSGTQNQRASHTPRVKAVGPIEYELKAPAGDTIPAEETDPLVKVFRAHFKRQRAAITSATGAKSPTWWDGKRWDAELAEDLLDAGSDLATTAARDVLTGMGLDPDQYDTPRTEAFLAKVAERIASQVNAATLRQIEAALADDDEDDEDDVDPVGHVFDVAEESRADQAAMTAAATFVGFGMAEAPRQVAPKATKRWVVNSWNPRASHAALDGEEVGIEEDFSNGMPWPGSFTGDPEDVANCQCSLVIIR</sequence>
<dbReference type="NCBIfam" id="TIGR01537">
    <property type="entry name" value="portal_HK97"/>
    <property type="match status" value="1"/>
</dbReference>
<proteinExistence type="predicted"/>
<accession>A0ABY2K2R0</accession>
<comment type="caution">
    <text evidence="1">The sequence shown here is derived from an EMBL/GenBank/DDBJ whole genome shotgun (WGS) entry which is preliminary data.</text>
</comment>
<evidence type="ECO:0000313" key="2">
    <source>
        <dbReference type="Proteomes" id="UP000297477"/>
    </source>
</evidence>
<dbReference type="Proteomes" id="UP000297477">
    <property type="component" value="Unassembled WGS sequence"/>
</dbReference>
<dbReference type="Pfam" id="PF04860">
    <property type="entry name" value="Phage_portal"/>
    <property type="match status" value="1"/>
</dbReference>
<dbReference type="EMBL" id="SPKT01000001">
    <property type="protein sequence ID" value="TFI01640.1"/>
    <property type="molecule type" value="Genomic_DNA"/>
</dbReference>
<dbReference type="RefSeq" id="WP_067192012.1">
    <property type="nucleotide sequence ID" value="NZ_SPKT01000001.1"/>
</dbReference>
<dbReference type="InterPro" id="IPR006944">
    <property type="entry name" value="Phage/GTA_portal"/>
</dbReference>
<keyword evidence="2" id="KW-1185">Reference proteome</keyword>
<name>A0ABY2K2R0_9MICC</name>
<dbReference type="InterPro" id="IPR006427">
    <property type="entry name" value="Portal_HK97"/>
</dbReference>
<protein>
    <submittedName>
        <fullName evidence="1">Phage portal protein</fullName>
    </submittedName>
</protein>